<evidence type="ECO:0000256" key="7">
    <source>
        <dbReference type="SAM" id="Phobius"/>
    </source>
</evidence>
<protein>
    <recommendedName>
        <fullName evidence="10">ABC transmembrane type-1 domain-containing protein</fullName>
    </recommendedName>
</protein>
<evidence type="ECO:0000313" key="9">
    <source>
        <dbReference type="Proteomes" id="UP000019141"/>
    </source>
</evidence>
<evidence type="ECO:0008006" key="10">
    <source>
        <dbReference type="Google" id="ProtNLM"/>
    </source>
</evidence>
<evidence type="ECO:0000256" key="1">
    <source>
        <dbReference type="ARBA" id="ARBA00004651"/>
    </source>
</evidence>
<keyword evidence="4 7" id="KW-0812">Transmembrane</keyword>
<proteinExistence type="predicted"/>
<evidence type="ECO:0000256" key="5">
    <source>
        <dbReference type="ARBA" id="ARBA00022989"/>
    </source>
</evidence>
<comment type="caution">
    <text evidence="8">The sequence shown here is derived from an EMBL/GenBank/DDBJ whole genome shotgun (WGS) entry which is preliminary data.</text>
</comment>
<keyword evidence="3" id="KW-1003">Cell membrane</keyword>
<dbReference type="HOGENOM" id="CLU_029036_0_0_7"/>
<evidence type="ECO:0000256" key="3">
    <source>
        <dbReference type="ARBA" id="ARBA00022475"/>
    </source>
</evidence>
<dbReference type="PATRIC" id="fig|1429438.4.peg.581"/>
<dbReference type="InterPro" id="IPR035906">
    <property type="entry name" value="MetI-like_sf"/>
</dbReference>
<evidence type="ECO:0000256" key="2">
    <source>
        <dbReference type="ARBA" id="ARBA00022448"/>
    </source>
</evidence>
<sequence>MLKTSLLFLGLAIALLAGFADVEVSTLDPWAELSRLAWGSVTPELAYLPEIWRSLVNTIAVAFGGIFLACMAGSLLAFGFHWTPIRLACAWVRAIHELFWAFLLMPLVGLNPLCAVLAIAVPYTGIFAKVYAEIQQESDQQPLQGLPAQTGWLSRFCFGILPVIYPDVKHYTAYRFECALRSSAIMGFIGLPTLGFHLETAFREGIYSEVWAILYAFFLLIASLKLWVKPRLVPLYVIASFAFFAQDINLSWDNIYRFVTYDILPWPMRRDGVYAGTQAVTFAWEPLWAWLQAIWYDEALEGIWNTLVLTQIVLAGTGVVALLQFPGISRHFANTGTRWGMHGWLILLRTTPEYILAYVGIQLWGPSMLPAIVAIALHNGAILAYLSGQNADLVTLTADASKRQLNRYFYEILPRVYGQFLAFLFYRWEV</sequence>
<accession>W4LYR5</accession>
<feature type="transmembrane region" description="Helical" evidence="7">
    <location>
        <begin position="210"/>
        <end position="228"/>
    </location>
</feature>
<dbReference type="GO" id="GO:0005886">
    <property type="term" value="C:plasma membrane"/>
    <property type="evidence" value="ECO:0007669"/>
    <property type="project" value="UniProtKB-SubCell"/>
</dbReference>
<comment type="subcellular location">
    <subcellularLocation>
        <location evidence="1">Cell membrane</location>
        <topology evidence="1">Multi-pass membrane protein</topology>
    </subcellularLocation>
</comment>
<dbReference type="Proteomes" id="UP000019141">
    <property type="component" value="Unassembled WGS sequence"/>
</dbReference>
<organism evidence="8 9">
    <name type="scientific">Entotheonella factor</name>
    <dbReference type="NCBI Taxonomy" id="1429438"/>
    <lineage>
        <taxon>Bacteria</taxon>
        <taxon>Pseudomonadati</taxon>
        <taxon>Nitrospinota/Tectimicrobiota group</taxon>
        <taxon>Candidatus Tectimicrobiota</taxon>
        <taxon>Candidatus Entotheonellia</taxon>
        <taxon>Candidatus Entotheonellales</taxon>
        <taxon>Candidatus Entotheonellaceae</taxon>
        <taxon>Candidatus Entotheonella</taxon>
    </lineage>
</organism>
<keyword evidence="5 7" id="KW-1133">Transmembrane helix</keyword>
<reference evidence="8 9" key="1">
    <citation type="journal article" date="2014" name="Nature">
        <title>An environmental bacterial taxon with a large and distinct metabolic repertoire.</title>
        <authorList>
            <person name="Wilson M.C."/>
            <person name="Mori T."/>
            <person name="Ruckert C."/>
            <person name="Uria A.R."/>
            <person name="Helf M.J."/>
            <person name="Takada K."/>
            <person name="Gernert C."/>
            <person name="Steffens U.A."/>
            <person name="Heycke N."/>
            <person name="Schmitt S."/>
            <person name="Rinke C."/>
            <person name="Helfrich E.J."/>
            <person name="Brachmann A.O."/>
            <person name="Gurgui C."/>
            <person name="Wakimoto T."/>
            <person name="Kracht M."/>
            <person name="Crusemann M."/>
            <person name="Hentschel U."/>
            <person name="Abe I."/>
            <person name="Matsunaga S."/>
            <person name="Kalinowski J."/>
            <person name="Takeyama H."/>
            <person name="Piel J."/>
        </authorList>
    </citation>
    <scope>NUCLEOTIDE SEQUENCE [LARGE SCALE GENOMIC DNA]</scope>
    <source>
        <strain evidence="9">TSY1</strain>
    </source>
</reference>
<dbReference type="AlphaFoldDB" id="W4LYR5"/>
<feature type="transmembrane region" description="Helical" evidence="7">
    <location>
        <begin position="98"/>
        <end position="121"/>
    </location>
</feature>
<evidence type="ECO:0000313" key="8">
    <source>
        <dbReference type="EMBL" id="ETX02871.1"/>
    </source>
</evidence>
<keyword evidence="9" id="KW-1185">Reference proteome</keyword>
<evidence type="ECO:0000256" key="6">
    <source>
        <dbReference type="ARBA" id="ARBA00023136"/>
    </source>
</evidence>
<dbReference type="SUPFAM" id="SSF161098">
    <property type="entry name" value="MetI-like"/>
    <property type="match status" value="2"/>
</dbReference>
<dbReference type="EMBL" id="AZHW01000102">
    <property type="protein sequence ID" value="ETX02871.1"/>
    <property type="molecule type" value="Genomic_DNA"/>
</dbReference>
<dbReference type="PANTHER" id="PTHR30043">
    <property type="entry name" value="PHOSPHONATES TRANSPORT SYSTEM PERMEASE PROTEIN"/>
    <property type="match status" value="1"/>
</dbReference>
<evidence type="ECO:0000256" key="4">
    <source>
        <dbReference type="ARBA" id="ARBA00022692"/>
    </source>
</evidence>
<name>W4LYR5_ENTF1</name>
<dbReference type="PANTHER" id="PTHR30043:SF1">
    <property type="entry name" value="ABC TRANSPORT SYSTEM PERMEASE PROTEIN P69"/>
    <property type="match status" value="1"/>
</dbReference>
<gene>
    <name evidence="8" type="ORF">ETSY1_02035</name>
</gene>
<keyword evidence="2" id="KW-0813">Transport</keyword>
<feature type="transmembrane region" description="Helical" evidence="7">
    <location>
        <begin position="55"/>
        <end position="78"/>
    </location>
</feature>
<feature type="transmembrane region" description="Helical" evidence="7">
    <location>
        <begin position="303"/>
        <end position="323"/>
    </location>
</feature>
<keyword evidence="6 7" id="KW-0472">Membrane</keyword>
<dbReference type="Gene3D" id="1.10.3720.10">
    <property type="entry name" value="MetI-like"/>
    <property type="match status" value="1"/>
</dbReference>